<dbReference type="OrthoDB" id="10264870at2759"/>
<dbReference type="GO" id="GO:0003713">
    <property type="term" value="F:transcription coactivator activity"/>
    <property type="evidence" value="ECO:0007669"/>
    <property type="project" value="TreeGrafter"/>
</dbReference>
<evidence type="ECO:0000256" key="1">
    <source>
        <dbReference type="ARBA" id="ARBA00004123"/>
    </source>
</evidence>
<evidence type="ECO:0000256" key="4">
    <source>
        <dbReference type="ARBA" id="ARBA00023242"/>
    </source>
</evidence>
<dbReference type="GO" id="GO:0006357">
    <property type="term" value="P:regulation of transcription by RNA polymerase II"/>
    <property type="evidence" value="ECO:0007669"/>
    <property type="project" value="TreeGrafter"/>
</dbReference>
<keyword evidence="3" id="KW-0804">Transcription</keyword>
<feature type="compositionally biased region" description="Pro residues" evidence="5">
    <location>
        <begin position="479"/>
        <end position="491"/>
    </location>
</feature>
<dbReference type="EMBL" id="JAACJJ010000042">
    <property type="protein sequence ID" value="KAF5316043.1"/>
    <property type="molecule type" value="Genomic_DNA"/>
</dbReference>
<comment type="subcellular location">
    <subcellularLocation>
        <location evidence="1">Nucleus</location>
    </subcellularLocation>
</comment>
<comment type="caution">
    <text evidence="6">The sequence shown here is derived from an EMBL/GenBank/DDBJ whole genome shotgun (WGS) entry which is preliminary data.</text>
</comment>
<evidence type="ECO:0000313" key="7">
    <source>
        <dbReference type="Proteomes" id="UP000567179"/>
    </source>
</evidence>
<protein>
    <recommendedName>
        <fullName evidence="8">Transcriptional regulator of RNA polII, SAGA, subunit-domain-containing protein</fullName>
    </recommendedName>
</protein>
<name>A0A8H5B4S4_9AGAR</name>
<dbReference type="InterPro" id="IPR024738">
    <property type="entry name" value="Hfi1/Tada1"/>
</dbReference>
<dbReference type="AlphaFoldDB" id="A0A8H5B4S4"/>
<sequence>MSLSSTSALKAQLIKALGPSAQLYFDALASFVSGKSSRQEFEDMTKQVLTSPHLLQLHNALIISLFDATATLKRPPTPPPPAVPKPPPQKRRRTLLPYQGPDVSEESRSIRGQKLKRWALSVGKRERERMRSIEAAPSSSDPPRSRKETDEIAGERGIELISERGARVFMTHIRAIWIGMWDIILDHGSWFIDLTRQYYRAYTYVTMLELGFNCDYPPGSRLPIHLHASTRAPTLQHVTDRVNLICAQNGLQNPARNVPALMTLACEAKLKQLITHALTLTSTSHAISSIAPALPSSSSGLHAHFPAHSHGSRPPVLTPDSFHTLFTVSPADLPNGSAAAMRFAMGPSAIARLLIAPCLFSSSYITMRRHYIPYNIAYTLHIQLSYTEKYQYTMTDYWTHTHITLGGRLHLMEPTDQATEAADPLSLLLQQREKELERLHEKERQAEKDKTKEKEKGNGNNKDGVKMEEPASDKDLAAPTPPDVKPPPEPPVDSTGDLRDDPRWQVMALLAHRSTVRDGISGRLNGAMRPGGKIGLGMGMGKGR</sequence>
<keyword evidence="4" id="KW-0539">Nucleus</keyword>
<reference evidence="6 7" key="1">
    <citation type="journal article" date="2020" name="ISME J.">
        <title>Uncovering the hidden diversity of litter-decomposition mechanisms in mushroom-forming fungi.</title>
        <authorList>
            <person name="Floudas D."/>
            <person name="Bentzer J."/>
            <person name="Ahren D."/>
            <person name="Johansson T."/>
            <person name="Persson P."/>
            <person name="Tunlid A."/>
        </authorList>
    </citation>
    <scope>NUCLEOTIDE SEQUENCE [LARGE SCALE GENOMIC DNA]</scope>
    <source>
        <strain evidence="6 7">CBS 101986</strain>
    </source>
</reference>
<dbReference type="Proteomes" id="UP000567179">
    <property type="component" value="Unassembled WGS sequence"/>
</dbReference>
<evidence type="ECO:0008006" key="8">
    <source>
        <dbReference type="Google" id="ProtNLM"/>
    </source>
</evidence>
<dbReference type="Pfam" id="PF12767">
    <property type="entry name" value="SAGA-Tad1"/>
    <property type="match status" value="1"/>
</dbReference>
<feature type="region of interest" description="Disordered" evidence="5">
    <location>
        <begin position="129"/>
        <end position="152"/>
    </location>
</feature>
<feature type="compositionally biased region" description="Basic and acidic residues" evidence="5">
    <location>
        <begin position="143"/>
        <end position="152"/>
    </location>
</feature>
<keyword evidence="2" id="KW-0805">Transcription regulation</keyword>
<dbReference type="PANTHER" id="PTHR21277">
    <property type="entry name" value="TRANSCRIPTIONAL ADAPTER 1"/>
    <property type="match status" value="1"/>
</dbReference>
<dbReference type="PANTHER" id="PTHR21277:SF5">
    <property type="entry name" value="TRANSCRIPTIONAL ADAPTER 1"/>
    <property type="match status" value="1"/>
</dbReference>
<dbReference type="GO" id="GO:0005634">
    <property type="term" value="C:nucleus"/>
    <property type="evidence" value="ECO:0007669"/>
    <property type="project" value="UniProtKB-SubCell"/>
</dbReference>
<keyword evidence="7" id="KW-1185">Reference proteome</keyword>
<evidence type="ECO:0000256" key="5">
    <source>
        <dbReference type="SAM" id="MobiDB-lite"/>
    </source>
</evidence>
<dbReference type="GO" id="GO:0000124">
    <property type="term" value="C:SAGA complex"/>
    <property type="evidence" value="ECO:0007669"/>
    <property type="project" value="TreeGrafter"/>
</dbReference>
<evidence type="ECO:0000256" key="3">
    <source>
        <dbReference type="ARBA" id="ARBA00023163"/>
    </source>
</evidence>
<feature type="region of interest" description="Disordered" evidence="5">
    <location>
        <begin position="439"/>
        <end position="503"/>
    </location>
</feature>
<gene>
    <name evidence="6" type="ORF">D9619_006200</name>
</gene>
<evidence type="ECO:0000313" key="6">
    <source>
        <dbReference type="EMBL" id="KAF5316043.1"/>
    </source>
</evidence>
<feature type="region of interest" description="Disordered" evidence="5">
    <location>
        <begin position="72"/>
        <end position="110"/>
    </location>
</feature>
<evidence type="ECO:0000256" key="2">
    <source>
        <dbReference type="ARBA" id="ARBA00023015"/>
    </source>
</evidence>
<accession>A0A8H5B4S4</accession>
<feature type="compositionally biased region" description="Basic and acidic residues" evidence="5">
    <location>
        <begin position="439"/>
        <end position="476"/>
    </location>
</feature>
<proteinExistence type="predicted"/>
<organism evidence="6 7">
    <name type="scientific">Psilocybe cf. subviscida</name>
    <dbReference type="NCBI Taxonomy" id="2480587"/>
    <lineage>
        <taxon>Eukaryota</taxon>
        <taxon>Fungi</taxon>
        <taxon>Dikarya</taxon>
        <taxon>Basidiomycota</taxon>
        <taxon>Agaricomycotina</taxon>
        <taxon>Agaricomycetes</taxon>
        <taxon>Agaricomycetidae</taxon>
        <taxon>Agaricales</taxon>
        <taxon>Agaricineae</taxon>
        <taxon>Strophariaceae</taxon>
        <taxon>Psilocybe</taxon>
    </lineage>
</organism>
<feature type="compositionally biased region" description="Pro residues" evidence="5">
    <location>
        <begin position="75"/>
        <end position="87"/>
    </location>
</feature>